<protein>
    <submittedName>
        <fullName evidence="1">Uncharacterized protein</fullName>
    </submittedName>
</protein>
<sequence length="38" mass="4460">MLEVVWMEDHASAHPHERQAYQSLTTKPRFLFFSAVKA</sequence>
<evidence type="ECO:0000313" key="2">
    <source>
        <dbReference type="Proteomes" id="UP000238523"/>
    </source>
</evidence>
<proteinExistence type="predicted"/>
<dbReference type="AlphaFoldDB" id="A0A2K9YYZ4"/>
<dbReference type="EMBL" id="CP025012">
    <property type="protein sequence ID" value="AUW41206.1"/>
    <property type="molecule type" value="Genomic_DNA"/>
</dbReference>
<organism evidence="1 2">
    <name type="scientific">Rhizobium leguminosarum</name>
    <dbReference type="NCBI Taxonomy" id="384"/>
    <lineage>
        <taxon>Bacteria</taxon>
        <taxon>Pseudomonadati</taxon>
        <taxon>Pseudomonadota</taxon>
        <taxon>Alphaproteobacteria</taxon>
        <taxon>Hyphomicrobiales</taxon>
        <taxon>Rhizobiaceae</taxon>
        <taxon>Rhizobium/Agrobacterium group</taxon>
        <taxon>Rhizobium</taxon>
    </lineage>
</organism>
<evidence type="ECO:0000313" key="1">
    <source>
        <dbReference type="EMBL" id="AUW41206.1"/>
    </source>
</evidence>
<name>A0A2K9YYZ4_RHILE</name>
<accession>A0A2K9YYZ4</accession>
<dbReference type="Proteomes" id="UP000238523">
    <property type="component" value="Chromosome"/>
</dbReference>
<gene>
    <name evidence="1" type="ORF">CUJ84_Chr000802</name>
</gene>
<reference evidence="1 2" key="1">
    <citation type="submission" date="2017-11" db="EMBL/GenBank/DDBJ databases">
        <title>Complete genome of Rhizobium leguminosarum Norway, an ineffective micro-symbiont.</title>
        <authorList>
            <person name="Hoffrichter A."/>
            <person name="Liang J."/>
            <person name="Brachmann A."/>
            <person name="Marin M."/>
        </authorList>
    </citation>
    <scope>NUCLEOTIDE SEQUENCE [LARGE SCALE GENOMIC DNA]</scope>
    <source>
        <strain evidence="1 2">Norway</strain>
    </source>
</reference>